<evidence type="ECO:0000256" key="1">
    <source>
        <dbReference type="ARBA" id="ARBA00023125"/>
    </source>
</evidence>
<dbReference type="EMBL" id="JACAZH010000006">
    <property type="protein sequence ID" value="KAF7366302.1"/>
    <property type="molecule type" value="Genomic_DNA"/>
</dbReference>
<feature type="compositionally biased region" description="Low complexity" evidence="4">
    <location>
        <begin position="209"/>
        <end position="246"/>
    </location>
</feature>
<reference evidence="6" key="1">
    <citation type="submission" date="2020-05" db="EMBL/GenBank/DDBJ databases">
        <title>Mycena genomes resolve the evolution of fungal bioluminescence.</title>
        <authorList>
            <person name="Tsai I.J."/>
        </authorList>
    </citation>
    <scope>NUCLEOTIDE SEQUENCE</scope>
    <source>
        <strain evidence="6">160909Yilan</strain>
    </source>
</reference>
<feature type="domain" description="HMG box" evidence="5">
    <location>
        <begin position="271"/>
        <end position="367"/>
    </location>
</feature>
<evidence type="ECO:0000256" key="3">
    <source>
        <dbReference type="PROSITE-ProRule" id="PRU00267"/>
    </source>
</evidence>
<evidence type="ECO:0000259" key="5">
    <source>
        <dbReference type="PROSITE" id="PS50118"/>
    </source>
</evidence>
<feature type="compositionally biased region" description="Low complexity" evidence="4">
    <location>
        <begin position="378"/>
        <end position="391"/>
    </location>
</feature>
<evidence type="ECO:0000256" key="2">
    <source>
        <dbReference type="ARBA" id="ARBA00023163"/>
    </source>
</evidence>
<feature type="compositionally biased region" description="Low complexity" evidence="4">
    <location>
        <begin position="78"/>
        <end position="106"/>
    </location>
</feature>
<keyword evidence="3" id="KW-0539">Nucleus</keyword>
<dbReference type="GO" id="GO:0000978">
    <property type="term" value="F:RNA polymerase II cis-regulatory region sequence-specific DNA binding"/>
    <property type="evidence" value="ECO:0007669"/>
    <property type="project" value="TreeGrafter"/>
</dbReference>
<evidence type="ECO:0000256" key="4">
    <source>
        <dbReference type="SAM" id="MobiDB-lite"/>
    </source>
</evidence>
<dbReference type="Gene3D" id="1.10.30.10">
    <property type="entry name" value="High mobility group box domain"/>
    <property type="match status" value="1"/>
</dbReference>
<dbReference type="GO" id="GO:0005634">
    <property type="term" value="C:nucleus"/>
    <property type="evidence" value="ECO:0007669"/>
    <property type="project" value="UniProtKB-UniRule"/>
</dbReference>
<dbReference type="InterPro" id="IPR009071">
    <property type="entry name" value="HMG_box_dom"/>
</dbReference>
<dbReference type="GO" id="GO:0001228">
    <property type="term" value="F:DNA-binding transcription activator activity, RNA polymerase II-specific"/>
    <property type="evidence" value="ECO:0007669"/>
    <property type="project" value="TreeGrafter"/>
</dbReference>
<feature type="compositionally biased region" description="Basic and acidic residues" evidence="4">
    <location>
        <begin position="341"/>
        <end position="362"/>
    </location>
</feature>
<keyword evidence="7" id="KW-1185">Reference proteome</keyword>
<feature type="compositionally biased region" description="Low complexity" evidence="4">
    <location>
        <begin position="399"/>
        <end position="409"/>
    </location>
</feature>
<feature type="compositionally biased region" description="Low complexity" evidence="4">
    <location>
        <begin position="288"/>
        <end position="305"/>
    </location>
</feature>
<feature type="compositionally biased region" description="Low complexity" evidence="4">
    <location>
        <begin position="463"/>
        <end position="491"/>
    </location>
</feature>
<proteinExistence type="predicted"/>
<dbReference type="InterPro" id="IPR050140">
    <property type="entry name" value="SRY-related_HMG-box_TF-like"/>
</dbReference>
<evidence type="ECO:0000313" key="6">
    <source>
        <dbReference type="EMBL" id="KAF7366302.1"/>
    </source>
</evidence>
<feature type="region of interest" description="Disordered" evidence="4">
    <location>
        <begin position="287"/>
        <end position="447"/>
    </location>
</feature>
<accession>A0A8H6YW45</accession>
<feature type="DNA-binding region" description="HMG box" evidence="3">
    <location>
        <begin position="271"/>
        <end position="367"/>
    </location>
</feature>
<dbReference type="InterPro" id="IPR036910">
    <property type="entry name" value="HMG_box_dom_sf"/>
</dbReference>
<feature type="region of interest" description="Disordered" evidence="4">
    <location>
        <begin position="209"/>
        <end position="273"/>
    </location>
</feature>
<dbReference type="AlphaFoldDB" id="A0A8H6YW45"/>
<comment type="caution">
    <text evidence="6">The sequence shown here is derived from an EMBL/GenBank/DDBJ whole genome shotgun (WGS) entry which is preliminary data.</text>
</comment>
<feature type="compositionally biased region" description="Low complexity" evidence="4">
    <location>
        <begin position="642"/>
        <end position="651"/>
    </location>
</feature>
<feature type="compositionally biased region" description="Basic and acidic residues" evidence="4">
    <location>
        <begin position="258"/>
        <end position="273"/>
    </location>
</feature>
<dbReference type="PANTHER" id="PTHR10270">
    <property type="entry name" value="SOX TRANSCRIPTION FACTOR"/>
    <property type="match status" value="1"/>
</dbReference>
<dbReference type="Pfam" id="PF00505">
    <property type="entry name" value="HMG_box"/>
    <property type="match status" value="1"/>
</dbReference>
<evidence type="ECO:0000313" key="7">
    <source>
        <dbReference type="Proteomes" id="UP000623467"/>
    </source>
</evidence>
<protein>
    <submittedName>
        <fullName evidence="6">Repressor ROX1</fullName>
    </submittedName>
</protein>
<keyword evidence="2" id="KW-0804">Transcription</keyword>
<feature type="region of interest" description="Disordered" evidence="4">
    <location>
        <begin position="627"/>
        <end position="676"/>
    </location>
</feature>
<keyword evidence="1 3" id="KW-0238">DNA-binding</keyword>
<name>A0A8H6YW45_9AGAR</name>
<dbReference type="SUPFAM" id="SSF47095">
    <property type="entry name" value="HMG-box"/>
    <property type="match status" value="1"/>
</dbReference>
<dbReference type="PROSITE" id="PS50118">
    <property type="entry name" value="HMG_BOX_2"/>
    <property type="match status" value="1"/>
</dbReference>
<dbReference type="GO" id="GO:0030154">
    <property type="term" value="P:cell differentiation"/>
    <property type="evidence" value="ECO:0007669"/>
    <property type="project" value="TreeGrafter"/>
</dbReference>
<feature type="compositionally biased region" description="Low complexity" evidence="4">
    <location>
        <begin position="118"/>
        <end position="174"/>
    </location>
</feature>
<gene>
    <name evidence="6" type="ORF">MSAN_00886400</name>
</gene>
<dbReference type="SMART" id="SM00398">
    <property type="entry name" value="HMG"/>
    <property type="match status" value="1"/>
</dbReference>
<feature type="compositionally biased region" description="Polar residues" evidence="4">
    <location>
        <begin position="430"/>
        <end position="440"/>
    </location>
</feature>
<feature type="compositionally biased region" description="Pro residues" evidence="4">
    <location>
        <begin position="627"/>
        <end position="641"/>
    </location>
</feature>
<organism evidence="6 7">
    <name type="scientific">Mycena sanguinolenta</name>
    <dbReference type="NCBI Taxonomy" id="230812"/>
    <lineage>
        <taxon>Eukaryota</taxon>
        <taxon>Fungi</taxon>
        <taxon>Dikarya</taxon>
        <taxon>Basidiomycota</taxon>
        <taxon>Agaricomycotina</taxon>
        <taxon>Agaricomycetes</taxon>
        <taxon>Agaricomycetidae</taxon>
        <taxon>Agaricales</taxon>
        <taxon>Marasmiineae</taxon>
        <taxon>Mycenaceae</taxon>
        <taxon>Mycena</taxon>
    </lineage>
</organism>
<feature type="region of interest" description="Disordered" evidence="4">
    <location>
        <begin position="461"/>
        <end position="491"/>
    </location>
</feature>
<sequence length="744" mass="78779">MTTPTPRWLFGTKSHQQIGPPDLDFACDFTYTMSAFNIPDMAWATQDSGAPRHTERGSLIQCELAVADDEQHFEHTAHPATTTTNTPTSSRCLPPTSITPIVSPTPRAFTFPINHNLADSPEASPSSSPFEPDLRSLALSSSPASSSSRSSSEESSSSSPGFSSASSCSSIDSAGPRTPPPHAQAPLPLSAFTRTLSPVPVLVSSSLPSSSSFPSTSCSFPSTSAFPSASTSSFSALPLLAPTSPARKNSKSKSTPATEERRPKKGEDDYVKRPENAFILFRRQYCKPGSDASSSSSSPFFSDADSGVKLEESSGGKGGKGKKQRQADLSKTISAQWKALPPEERAKWEELAREKKREHEALHPGYVYRPQRGGRKNSAVAHPASASTSAPTAPPPAPAQTTPASPSTPVESTRRKRAPPAQIEFVVATPRQQHGRSTSAPAHPHQQVHVPNVLAGWTDPAESSSFSASSDQAFCSPSGSDPSWASPSSADYAPSEDFALPASQDAFSQEVYPGDAYLGGFDPSAEFSLANMLQSQSEFDYLPSSAPYSNWFDWDASASGAPVEVLFRLFSRDVPTFRAPTTTTTSRVVLLAQQRVLLHVPALIALFLAFHILSHLFPLVLVPPHTTTPPPRLRTPPPPHTPHTLEPAPAHNPWGSPWSSLAGANGGAPTTTLADGDFDIGRVPAAEVGWGFPPSSSSSFPSLGAPFELSSGDGAYGGGEGVGVGEYGMVPMHAGGEMEMEMEF</sequence>
<feature type="region of interest" description="Disordered" evidence="4">
    <location>
        <begin position="77"/>
        <end position="187"/>
    </location>
</feature>
<dbReference type="Proteomes" id="UP000623467">
    <property type="component" value="Unassembled WGS sequence"/>
</dbReference>
<dbReference type="CDD" id="cd01389">
    <property type="entry name" value="HMG-box_ROX1-like"/>
    <property type="match status" value="1"/>
</dbReference>
<dbReference type="OrthoDB" id="6247875at2759"/>
<dbReference type="PANTHER" id="PTHR10270:SF161">
    <property type="entry name" value="SEX-DETERMINING REGION Y PROTEIN"/>
    <property type="match status" value="1"/>
</dbReference>